<dbReference type="OrthoDB" id="2142503at2759"/>
<evidence type="ECO:0000256" key="1">
    <source>
        <dbReference type="ARBA" id="ARBA00022707"/>
    </source>
</evidence>
<accession>A0A4Q2DUE5</accession>
<dbReference type="Proteomes" id="UP000290288">
    <property type="component" value="Unassembled WGS sequence"/>
</dbReference>
<dbReference type="Pfam" id="PF15811">
    <property type="entry name" value="SVIP"/>
    <property type="match status" value="1"/>
</dbReference>
<organism evidence="6 7">
    <name type="scientific">Candolleomyces aberdarensis</name>
    <dbReference type="NCBI Taxonomy" id="2316362"/>
    <lineage>
        <taxon>Eukaryota</taxon>
        <taxon>Fungi</taxon>
        <taxon>Dikarya</taxon>
        <taxon>Basidiomycota</taxon>
        <taxon>Agaricomycotina</taxon>
        <taxon>Agaricomycetes</taxon>
        <taxon>Agaricomycetidae</taxon>
        <taxon>Agaricales</taxon>
        <taxon>Agaricineae</taxon>
        <taxon>Psathyrellaceae</taxon>
        <taxon>Candolleomyces</taxon>
    </lineage>
</organism>
<keyword evidence="5" id="KW-0732">Signal</keyword>
<proteinExistence type="predicted"/>
<feature type="chain" id="PRO_5020209722" evidence="5">
    <location>
        <begin position="29"/>
        <end position="227"/>
    </location>
</feature>
<evidence type="ECO:0000256" key="2">
    <source>
        <dbReference type="ARBA" id="ARBA00023139"/>
    </source>
</evidence>
<feature type="region of interest" description="Disordered" evidence="4">
    <location>
        <begin position="118"/>
        <end position="227"/>
    </location>
</feature>
<evidence type="ECO:0000256" key="4">
    <source>
        <dbReference type="SAM" id="MobiDB-lite"/>
    </source>
</evidence>
<evidence type="ECO:0000313" key="7">
    <source>
        <dbReference type="Proteomes" id="UP000290288"/>
    </source>
</evidence>
<keyword evidence="3" id="KW-0449">Lipoprotein</keyword>
<evidence type="ECO:0000256" key="3">
    <source>
        <dbReference type="ARBA" id="ARBA00023288"/>
    </source>
</evidence>
<feature type="signal peptide" evidence="5">
    <location>
        <begin position="1"/>
        <end position="28"/>
    </location>
</feature>
<keyword evidence="7" id="KW-1185">Reference proteome</keyword>
<reference evidence="6 7" key="1">
    <citation type="submission" date="2019-01" db="EMBL/GenBank/DDBJ databases">
        <title>Draft genome sequence of Psathyrella aberdarensis IHI B618.</title>
        <authorList>
            <person name="Buettner E."/>
            <person name="Kellner H."/>
        </authorList>
    </citation>
    <scope>NUCLEOTIDE SEQUENCE [LARGE SCALE GENOMIC DNA]</scope>
    <source>
        <strain evidence="6 7">IHI B618</strain>
    </source>
</reference>
<keyword evidence="2" id="KW-0564">Palmitate</keyword>
<gene>
    <name evidence="6" type="ORF">EST38_g2905</name>
</gene>
<feature type="compositionally biased region" description="Basic and acidic residues" evidence="4">
    <location>
        <begin position="179"/>
        <end position="188"/>
    </location>
</feature>
<evidence type="ECO:0000256" key="5">
    <source>
        <dbReference type="SAM" id="SignalP"/>
    </source>
</evidence>
<evidence type="ECO:0000313" key="6">
    <source>
        <dbReference type="EMBL" id="RXW22942.1"/>
    </source>
</evidence>
<dbReference type="PANTHER" id="PTHR36854">
    <property type="entry name" value="CHROMOSOME 9, WHOLE GENOME SHOTGUN SEQUENCE"/>
    <property type="match status" value="1"/>
</dbReference>
<sequence length="227" mass="23910">MGSLSLHQKIGLFLVLLFHAYLLVPVEAASGMNKWEATNFCKCICYGTNFTILRLDLPDNPSQPCMSCTKQWCLNQNLPICAGAKVGDTNPDTATGKEGDVEARCFLNYNTLYSNPMGANQSKHFGKKGKSGQTLGGGGKDVSGGGGGGKDVLGGGGGGSAAKDSPQNVDDPRVAAAEAAERRLKAQQERGTNASNPKQGQLAAQAARQKSNLPPPSNQKDDRLVWD</sequence>
<dbReference type="EMBL" id="SDEE01000056">
    <property type="protein sequence ID" value="RXW22942.1"/>
    <property type="molecule type" value="Genomic_DNA"/>
</dbReference>
<dbReference type="AlphaFoldDB" id="A0A4Q2DUE5"/>
<feature type="compositionally biased region" description="Gly residues" evidence="4">
    <location>
        <begin position="134"/>
        <end position="160"/>
    </location>
</feature>
<comment type="caution">
    <text evidence="6">The sequence shown here is derived from an EMBL/GenBank/DDBJ whole genome shotgun (WGS) entry which is preliminary data.</text>
</comment>
<keyword evidence="1" id="KW-0519">Myristate</keyword>
<dbReference type="PANTHER" id="PTHR36854:SF1">
    <property type="entry name" value="TRANSMEMBRANE PROTEIN"/>
    <property type="match status" value="1"/>
</dbReference>
<name>A0A4Q2DUE5_9AGAR</name>
<dbReference type="InterPro" id="IPR031632">
    <property type="entry name" value="SVIP"/>
</dbReference>
<protein>
    <submittedName>
        <fullName evidence="6">Uncharacterized protein</fullName>
    </submittedName>
</protein>